<organism evidence="4 5">
    <name type="scientific">Chelativorans intermedius</name>
    <dbReference type="NCBI Taxonomy" id="515947"/>
    <lineage>
        <taxon>Bacteria</taxon>
        <taxon>Pseudomonadati</taxon>
        <taxon>Pseudomonadota</taxon>
        <taxon>Alphaproteobacteria</taxon>
        <taxon>Hyphomicrobiales</taxon>
        <taxon>Phyllobacteriaceae</taxon>
        <taxon>Chelativorans</taxon>
    </lineage>
</organism>
<keyword evidence="3 4" id="KW-0012">Acyltransferase</keyword>
<dbReference type="Pfam" id="PF04958">
    <property type="entry name" value="AstA"/>
    <property type="match status" value="1"/>
</dbReference>
<evidence type="ECO:0000313" key="5">
    <source>
        <dbReference type="Proteomes" id="UP001589755"/>
    </source>
</evidence>
<accession>A0ABV6DDV3</accession>
<proteinExistence type="predicted"/>
<dbReference type="InterPro" id="IPR016181">
    <property type="entry name" value="Acyl_CoA_acyltransferase"/>
</dbReference>
<gene>
    <name evidence="4" type="ORF">ACFFJ2_20920</name>
</gene>
<evidence type="ECO:0000256" key="2">
    <source>
        <dbReference type="ARBA" id="ARBA00022679"/>
    </source>
</evidence>
<feature type="non-terminal residue" evidence="4">
    <location>
        <position position="1"/>
    </location>
</feature>
<dbReference type="InterPro" id="IPR007041">
    <property type="entry name" value="Arg_succinylTrfase_AstA/AruG"/>
</dbReference>
<dbReference type="Proteomes" id="UP001589755">
    <property type="component" value="Unassembled WGS sequence"/>
</dbReference>
<dbReference type="PANTHER" id="PTHR30420:SF1">
    <property type="entry name" value="ARGININE N-SUCCINYLTRANSFERASE"/>
    <property type="match status" value="1"/>
</dbReference>
<evidence type="ECO:0000256" key="1">
    <source>
        <dbReference type="ARBA" id="ARBA00022503"/>
    </source>
</evidence>
<protein>
    <submittedName>
        <fullName evidence="4">Arginine N-succinyltransferase</fullName>
        <ecNumber evidence="4">2.3.1.109</ecNumber>
    </submittedName>
</protein>
<sequence length="82" mass="9246">NIDELRAVKESQLLNVKITNEATVGKTQYLVANDNYHDYRAMLLKLDLVDNTLNLTHEQAEKLGVQEGHAVRVLSLNPMEVS</sequence>
<dbReference type="PANTHER" id="PTHR30420">
    <property type="entry name" value="N-SUCCINYLARGININE DIHYDROLASE"/>
    <property type="match status" value="1"/>
</dbReference>
<keyword evidence="5" id="KW-1185">Reference proteome</keyword>
<comment type="caution">
    <text evidence="4">The sequence shown here is derived from an EMBL/GenBank/DDBJ whole genome shotgun (WGS) entry which is preliminary data.</text>
</comment>
<evidence type="ECO:0000313" key="4">
    <source>
        <dbReference type="EMBL" id="MFC0210831.1"/>
    </source>
</evidence>
<keyword evidence="2 4" id="KW-0808">Transferase</keyword>
<dbReference type="Gene3D" id="2.40.40.20">
    <property type="match status" value="1"/>
</dbReference>
<dbReference type="EC" id="2.3.1.109" evidence="4"/>
<keyword evidence="1" id="KW-0056">Arginine metabolism</keyword>
<dbReference type="SUPFAM" id="SSF55729">
    <property type="entry name" value="Acyl-CoA N-acyltransferases (Nat)"/>
    <property type="match status" value="1"/>
</dbReference>
<dbReference type="RefSeq" id="WP_378074851.1">
    <property type="nucleotide sequence ID" value="NZ_JBHLXD010000162.1"/>
</dbReference>
<dbReference type="EMBL" id="JBHLXD010000162">
    <property type="protein sequence ID" value="MFC0210831.1"/>
    <property type="molecule type" value="Genomic_DNA"/>
</dbReference>
<name>A0ABV6DDV3_9HYPH</name>
<reference evidence="4 5" key="1">
    <citation type="submission" date="2024-09" db="EMBL/GenBank/DDBJ databases">
        <authorList>
            <person name="Sun Q."/>
            <person name="Mori K."/>
        </authorList>
    </citation>
    <scope>NUCLEOTIDE SEQUENCE [LARGE SCALE GENOMIC DNA]</scope>
    <source>
        <strain evidence="4 5">CCM 8543</strain>
    </source>
</reference>
<evidence type="ECO:0000256" key="3">
    <source>
        <dbReference type="ARBA" id="ARBA00023315"/>
    </source>
</evidence>
<dbReference type="GO" id="GO:0008791">
    <property type="term" value="F:arginine N-succinyltransferase activity"/>
    <property type="evidence" value="ECO:0007669"/>
    <property type="project" value="UniProtKB-EC"/>
</dbReference>